<dbReference type="AlphaFoldDB" id="A0AA40K7W3"/>
<sequence length="128" mass="13924">TRTSTTPTSTSPTPWPVKPCDAIHNTTFTTKNGKVFQRLCFLDYGGSAAEATDLTGTRTPSMEECMKACSELDECTGAGWGPANGVNTYRTTCWMKKNLKKPHVATADFEFAVLVSGNVTIPSMEPYF</sequence>
<reference evidence="1" key="1">
    <citation type="submission" date="2023-06" db="EMBL/GenBank/DDBJ databases">
        <title>Genome-scale phylogeny and comparative genomics of the fungal order Sordariales.</title>
        <authorList>
            <consortium name="Lawrence Berkeley National Laboratory"/>
            <person name="Hensen N."/>
            <person name="Bonometti L."/>
            <person name="Westerberg I."/>
            <person name="Brannstrom I.O."/>
            <person name="Guillou S."/>
            <person name="Cros-Aarteil S."/>
            <person name="Calhoun S."/>
            <person name="Haridas S."/>
            <person name="Kuo A."/>
            <person name="Mondo S."/>
            <person name="Pangilinan J."/>
            <person name="Riley R."/>
            <person name="LaButti K."/>
            <person name="Andreopoulos B."/>
            <person name="Lipzen A."/>
            <person name="Chen C."/>
            <person name="Yanf M."/>
            <person name="Daum C."/>
            <person name="Ng V."/>
            <person name="Clum A."/>
            <person name="Steindorff A."/>
            <person name="Ohm R."/>
            <person name="Martin F."/>
            <person name="Silar P."/>
            <person name="Natvig D."/>
            <person name="Lalanne C."/>
            <person name="Gautier V."/>
            <person name="Ament-velasquez S.L."/>
            <person name="Kruys A."/>
            <person name="Hutchinson M.I."/>
            <person name="Powell A.J."/>
            <person name="Barry K."/>
            <person name="Miller A.N."/>
            <person name="Grigoriev I.V."/>
            <person name="Debuchy R."/>
            <person name="Gladieux P."/>
            <person name="Thoren M.H."/>
            <person name="Johannesson H."/>
        </authorList>
    </citation>
    <scope>NUCLEOTIDE SEQUENCE</scope>
    <source>
        <strain evidence="1">SMH3187-1</strain>
    </source>
</reference>
<dbReference type="EMBL" id="JAUKUD010000003">
    <property type="protein sequence ID" value="KAK0749264.1"/>
    <property type="molecule type" value="Genomic_DNA"/>
</dbReference>
<evidence type="ECO:0000313" key="2">
    <source>
        <dbReference type="Proteomes" id="UP001172155"/>
    </source>
</evidence>
<organism evidence="1 2">
    <name type="scientific">Schizothecium vesticola</name>
    <dbReference type="NCBI Taxonomy" id="314040"/>
    <lineage>
        <taxon>Eukaryota</taxon>
        <taxon>Fungi</taxon>
        <taxon>Dikarya</taxon>
        <taxon>Ascomycota</taxon>
        <taxon>Pezizomycotina</taxon>
        <taxon>Sordariomycetes</taxon>
        <taxon>Sordariomycetidae</taxon>
        <taxon>Sordariales</taxon>
        <taxon>Schizotheciaceae</taxon>
        <taxon>Schizothecium</taxon>
    </lineage>
</organism>
<protein>
    <recommendedName>
        <fullName evidence="3">Apple domain-containing protein</fullName>
    </recommendedName>
</protein>
<comment type="caution">
    <text evidence="1">The sequence shown here is derived from an EMBL/GenBank/DDBJ whole genome shotgun (WGS) entry which is preliminary data.</text>
</comment>
<name>A0AA40K7W3_9PEZI</name>
<dbReference type="Proteomes" id="UP001172155">
    <property type="component" value="Unassembled WGS sequence"/>
</dbReference>
<accession>A0AA40K7W3</accession>
<proteinExistence type="predicted"/>
<evidence type="ECO:0000313" key="1">
    <source>
        <dbReference type="EMBL" id="KAK0749264.1"/>
    </source>
</evidence>
<dbReference type="Gene3D" id="3.50.4.10">
    <property type="entry name" value="Hepatocyte Growth Factor"/>
    <property type="match status" value="1"/>
</dbReference>
<keyword evidence="2" id="KW-1185">Reference proteome</keyword>
<feature type="non-terminal residue" evidence="1">
    <location>
        <position position="1"/>
    </location>
</feature>
<evidence type="ECO:0008006" key="3">
    <source>
        <dbReference type="Google" id="ProtNLM"/>
    </source>
</evidence>
<gene>
    <name evidence="1" type="ORF">B0T18DRAFT_323213</name>
</gene>